<dbReference type="InterPro" id="IPR035979">
    <property type="entry name" value="RBD_domain_sf"/>
</dbReference>
<dbReference type="InterPro" id="IPR012677">
    <property type="entry name" value="Nucleotide-bd_a/b_plait_sf"/>
</dbReference>
<evidence type="ECO:0000256" key="1">
    <source>
        <dbReference type="ARBA" id="ARBA00004229"/>
    </source>
</evidence>
<proteinExistence type="predicted"/>
<keyword evidence="7" id="KW-0687">Ribonucleoprotein</keyword>
<dbReference type="GO" id="GO:0008266">
    <property type="term" value="F:poly(U) RNA binding"/>
    <property type="evidence" value="ECO:0007669"/>
    <property type="project" value="UniProtKB-ARBA"/>
</dbReference>
<keyword evidence="3" id="KW-0934">Plastid</keyword>
<keyword evidence="6 8" id="KW-0694">RNA-binding</keyword>
<comment type="caution">
    <text evidence="11">The sequence shown here is derived from an EMBL/GenBank/DDBJ whole genome shotgun (WGS) entry which is preliminary data.</text>
</comment>
<dbReference type="GO" id="GO:1990904">
    <property type="term" value="C:ribonucleoprotein complex"/>
    <property type="evidence" value="ECO:0007669"/>
    <property type="project" value="UniProtKB-KW"/>
</dbReference>
<dbReference type="PANTHER" id="PTHR48025:SF3">
    <property type="entry name" value="31 KDA RIBONUCLEOPROTEIN, CHLOROPLASTIC-RELATED"/>
    <property type="match status" value="1"/>
</dbReference>
<protein>
    <submittedName>
        <fullName evidence="11">RNA-binding protein cp31b, chloroplastic</fullName>
    </submittedName>
</protein>
<evidence type="ECO:0000313" key="12">
    <source>
        <dbReference type="Proteomes" id="UP001632038"/>
    </source>
</evidence>
<name>A0ABD3CK68_9LAMI</name>
<dbReference type="AlphaFoldDB" id="A0ABD3CK68"/>
<dbReference type="Pfam" id="PF00076">
    <property type="entry name" value="RRM_1"/>
    <property type="match status" value="2"/>
</dbReference>
<evidence type="ECO:0000256" key="6">
    <source>
        <dbReference type="ARBA" id="ARBA00022884"/>
    </source>
</evidence>
<dbReference type="GO" id="GO:0009507">
    <property type="term" value="C:chloroplast"/>
    <property type="evidence" value="ECO:0007669"/>
    <property type="project" value="UniProtKB-SubCell"/>
</dbReference>
<evidence type="ECO:0000256" key="2">
    <source>
        <dbReference type="ARBA" id="ARBA00022528"/>
    </source>
</evidence>
<keyword evidence="4" id="KW-0507">mRNA processing</keyword>
<dbReference type="PANTHER" id="PTHR48025">
    <property type="entry name" value="OS02G0815200 PROTEIN"/>
    <property type="match status" value="1"/>
</dbReference>
<evidence type="ECO:0000256" key="9">
    <source>
        <dbReference type="SAM" id="MobiDB-lite"/>
    </source>
</evidence>
<dbReference type="GO" id="GO:0006397">
    <property type="term" value="P:mRNA processing"/>
    <property type="evidence" value="ECO:0007669"/>
    <property type="project" value="UniProtKB-KW"/>
</dbReference>
<dbReference type="SMART" id="SM00360">
    <property type="entry name" value="RRM"/>
    <property type="match status" value="2"/>
</dbReference>
<feature type="region of interest" description="Disordered" evidence="9">
    <location>
        <begin position="67"/>
        <end position="89"/>
    </location>
</feature>
<organism evidence="11 12">
    <name type="scientific">Castilleja foliolosa</name>
    <dbReference type="NCBI Taxonomy" id="1961234"/>
    <lineage>
        <taxon>Eukaryota</taxon>
        <taxon>Viridiplantae</taxon>
        <taxon>Streptophyta</taxon>
        <taxon>Embryophyta</taxon>
        <taxon>Tracheophyta</taxon>
        <taxon>Spermatophyta</taxon>
        <taxon>Magnoliopsida</taxon>
        <taxon>eudicotyledons</taxon>
        <taxon>Gunneridae</taxon>
        <taxon>Pentapetalae</taxon>
        <taxon>asterids</taxon>
        <taxon>lamiids</taxon>
        <taxon>Lamiales</taxon>
        <taxon>Orobanchaceae</taxon>
        <taxon>Pedicularideae</taxon>
        <taxon>Castillejinae</taxon>
        <taxon>Castilleja</taxon>
    </lineage>
</organism>
<dbReference type="InterPro" id="IPR050502">
    <property type="entry name" value="Euk_RNA-bind_prot"/>
</dbReference>
<evidence type="ECO:0000256" key="8">
    <source>
        <dbReference type="PROSITE-ProRule" id="PRU00176"/>
    </source>
</evidence>
<keyword evidence="5" id="KW-0677">Repeat</keyword>
<dbReference type="CDD" id="cd21608">
    <property type="entry name" value="RRM2_NsCP33_like"/>
    <property type="match status" value="1"/>
</dbReference>
<evidence type="ECO:0000259" key="10">
    <source>
        <dbReference type="PROSITE" id="PS50102"/>
    </source>
</evidence>
<dbReference type="Proteomes" id="UP001632038">
    <property type="component" value="Unassembled WGS sequence"/>
</dbReference>
<keyword evidence="12" id="KW-1185">Reference proteome</keyword>
<comment type="subcellular location">
    <subcellularLocation>
        <location evidence="1">Plastid</location>
        <location evidence="1">Chloroplast</location>
    </subcellularLocation>
</comment>
<dbReference type="SUPFAM" id="SSF54928">
    <property type="entry name" value="RNA-binding domain, RBD"/>
    <property type="match status" value="2"/>
</dbReference>
<evidence type="ECO:0000256" key="7">
    <source>
        <dbReference type="ARBA" id="ARBA00023274"/>
    </source>
</evidence>
<dbReference type="PROSITE" id="PS50102">
    <property type="entry name" value="RRM"/>
    <property type="match status" value="2"/>
</dbReference>
<reference evidence="12" key="1">
    <citation type="journal article" date="2024" name="IScience">
        <title>Strigolactones Initiate the Formation of Haustorium-like Structures in Castilleja.</title>
        <authorList>
            <person name="Buerger M."/>
            <person name="Peterson D."/>
            <person name="Chory J."/>
        </authorList>
    </citation>
    <scope>NUCLEOTIDE SEQUENCE [LARGE SCALE GENOMIC DNA]</scope>
</reference>
<dbReference type="EMBL" id="JAVIJP010000034">
    <property type="protein sequence ID" value="KAL3629140.1"/>
    <property type="molecule type" value="Genomic_DNA"/>
</dbReference>
<feature type="domain" description="RRM" evidence="10">
    <location>
        <begin position="188"/>
        <end position="266"/>
    </location>
</feature>
<dbReference type="GO" id="GO:0003729">
    <property type="term" value="F:mRNA binding"/>
    <property type="evidence" value="ECO:0007669"/>
    <property type="project" value="UniProtKB-ARBA"/>
</dbReference>
<dbReference type="InterPro" id="IPR048289">
    <property type="entry name" value="RRM2_NsCP33-like"/>
</dbReference>
<dbReference type="GO" id="GO:0045087">
    <property type="term" value="P:innate immune response"/>
    <property type="evidence" value="ECO:0007669"/>
    <property type="project" value="UniProtKB-ARBA"/>
</dbReference>
<evidence type="ECO:0000256" key="3">
    <source>
        <dbReference type="ARBA" id="ARBA00022640"/>
    </source>
</evidence>
<keyword evidence="2" id="KW-0150">Chloroplast</keyword>
<dbReference type="FunFam" id="3.30.70.330:FF:000268">
    <property type="entry name" value="31 kDa ribonucleoprotein, chloroplastic"/>
    <property type="match status" value="1"/>
</dbReference>
<dbReference type="Gene3D" id="3.30.70.330">
    <property type="match status" value="2"/>
</dbReference>
<feature type="domain" description="RRM" evidence="10">
    <location>
        <begin position="94"/>
        <end position="172"/>
    </location>
</feature>
<evidence type="ECO:0000256" key="5">
    <source>
        <dbReference type="ARBA" id="ARBA00022737"/>
    </source>
</evidence>
<dbReference type="GO" id="GO:0009451">
    <property type="term" value="P:RNA modification"/>
    <property type="evidence" value="ECO:0007669"/>
    <property type="project" value="UniProtKB-ARBA"/>
</dbReference>
<sequence>MSSATNLHLKVVQCYHFTTSISKPSLSIKQIHFPSSSFSLKTKISISPNFKIVPFVVQTSDWAQQDEEGKSGFKYGTDAGGGSDESFTEPPEEAKLYVGNLPYDVDSEKLAQIFDPAGVVEISEVIYNRQTDQSRGFGFVTMSSVEEAEKAVELFSGYDINGRLLTVRKAAPKGSRLERVQRTYEPSFRVYAGNLPWQVDNAQLEQLFSEHGKVIDARVVYDRENGRSRGFGFVSMSSETELNDAIAALDGQNFDGRAIRVNVAEEKPKRVL</sequence>
<evidence type="ECO:0000256" key="4">
    <source>
        <dbReference type="ARBA" id="ARBA00022664"/>
    </source>
</evidence>
<gene>
    <name evidence="11" type="primary">CP31B</name>
    <name evidence="11" type="ORF">CASFOL_026362</name>
</gene>
<accession>A0ABD3CK68</accession>
<evidence type="ECO:0000313" key="11">
    <source>
        <dbReference type="EMBL" id="KAL3629140.1"/>
    </source>
</evidence>
<dbReference type="InterPro" id="IPR000504">
    <property type="entry name" value="RRM_dom"/>
</dbReference>